<dbReference type="InterPro" id="IPR036390">
    <property type="entry name" value="WH_DNA-bd_sf"/>
</dbReference>
<dbReference type="InterPro" id="IPR011991">
    <property type="entry name" value="ArsR-like_HTH"/>
</dbReference>
<dbReference type="PANTHER" id="PTHR43132">
    <property type="entry name" value="ARSENICAL RESISTANCE OPERON REPRESSOR ARSR-RELATED"/>
    <property type="match status" value="1"/>
</dbReference>
<evidence type="ECO:0000256" key="2">
    <source>
        <dbReference type="ARBA" id="ARBA00023125"/>
    </source>
</evidence>
<dbReference type="InterPro" id="IPR001845">
    <property type="entry name" value="HTH_ArsR_DNA-bd_dom"/>
</dbReference>
<keyword evidence="2" id="KW-0238">DNA-binding</keyword>
<gene>
    <name evidence="5" type="ORF">DCF19_21630</name>
</gene>
<keyword evidence="1" id="KW-0805">Transcription regulation</keyword>
<feature type="domain" description="HTH arsR-type" evidence="4">
    <location>
        <begin position="1"/>
        <end position="95"/>
    </location>
</feature>
<dbReference type="InterPro" id="IPR051011">
    <property type="entry name" value="Metal_resp_trans_reg"/>
</dbReference>
<dbReference type="GO" id="GO:0003677">
    <property type="term" value="F:DNA binding"/>
    <property type="evidence" value="ECO:0007669"/>
    <property type="project" value="UniProtKB-KW"/>
</dbReference>
<dbReference type="Gene3D" id="1.10.10.10">
    <property type="entry name" value="Winged helix-like DNA-binding domain superfamily/Winged helix DNA-binding domain"/>
    <property type="match status" value="1"/>
</dbReference>
<dbReference type="SUPFAM" id="SSF46785">
    <property type="entry name" value="Winged helix' DNA-binding domain"/>
    <property type="match status" value="1"/>
</dbReference>
<dbReference type="PANTHER" id="PTHR43132:SF2">
    <property type="entry name" value="ARSENICAL RESISTANCE OPERON REPRESSOR ARSR-RELATED"/>
    <property type="match status" value="1"/>
</dbReference>
<dbReference type="Pfam" id="PF01022">
    <property type="entry name" value="HTH_5"/>
    <property type="match status" value="1"/>
</dbReference>
<sequence length="106" mass="12196">MTFEPSYFKADLFKVLSNPVRIQILDALRIGEQSVNSIAQWIESEPSAVSQQLAVMRRYNLVRSRKQGNFVYYSVGDPTIFKVLDSALELFNNHVIEMRASLQKLE</sequence>
<dbReference type="GO" id="GO:0003700">
    <property type="term" value="F:DNA-binding transcription factor activity"/>
    <property type="evidence" value="ECO:0007669"/>
    <property type="project" value="InterPro"/>
</dbReference>
<dbReference type="PROSITE" id="PS50987">
    <property type="entry name" value="HTH_ARSR_2"/>
    <property type="match status" value="1"/>
</dbReference>
<reference evidence="5 6" key="2">
    <citation type="submission" date="2018-06" db="EMBL/GenBank/DDBJ databases">
        <title>Metagenomic assembly of (sub)arctic Cyanobacteria and their associated microbiome from non-axenic cultures.</title>
        <authorList>
            <person name="Baurain D."/>
        </authorList>
    </citation>
    <scope>NUCLEOTIDE SEQUENCE [LARGE SCALE GENOMIC DNA]</scope>
    <source>
        <strain evidence="5">ULC066bin1</strain>
    </source>
</reference>
<dbReference type="InterPro" id="IPR036388">
    <property type="entry name" value="WH-like_DNA-bd_sf"/>
</dbReference>
<evidence type="ECO:0000313" key="5">
    <source>
        <dbReference type="EMBL" id="PZO36428.1"/>
    </source>
</evidence>
<keyword evidence="3" id="KW-0804">Transcription</keyword>
<evidence type="ECO:0000259" key="4">
    <source>
        <dbReference type="PROSITE" id="PS50987"/>
    </source>
</evidence>
<dbReference type="CDD" id="cd00090">
    <property type="entry name" value="HTH_ARSR"/>
    <property type="match status" value="1"/>
</dbReference>
<proteinExistence type="predicted"/>
<evidence type="ECO:0000256" key="3">
    <source>
        <dbReference type="ARBA" id="ARBA00023163"/>
    </source>
</evidence>
<evidence type="ECO:0000313" key="6">
    <source>
        <dbReference type="Proteomes" id="UP000249467"/>
    </source>
</evidence>
<dbReference type="EMBL" id="QBML01000041">
    <property type="protein sequence ID" value="PZO36428.1"/>
    <property type="molecule type" value="Genomic_DNA"/>
</dbReference>
<dbReference type="PRINTS" id="PR00778">
    <property type="entry name" value="HTHARSR"/>
</dbReference>
<evidence type="ECO:0000256" key="1">
    <source>
        <dbReference type="ARBA" id="ARBA00023015"/>
    </source>
</evidence>
<dbReference type="Proteomes" id="UP000249467">
    <property type="component" value="Unassembled WGS sequence"/>
</dbReference>
<protein>
    <submittedName>
        <fullName evidence="5">Transcriptional regulator</fullName>
    </submittedName>
</protein>
<name>A0A2W4XYS7_9CYAN</name>
<organism evidence="5 6">
    <name type="scientific">Pseudanabaena frigida</name>
    <dbReference type="NCBI Taxonomy" id="945775"/>
    <lineage>
        <taxon>Bacteria</taxon>
        <taxon>Bacillati</taxon>
        <taxon>Cyanobacteriota</taxon>
        <taxon>Cyanophyceae</taxon>
        <taxon>Pseudanabaenales</taxon>
        <taxon>Pseudanabaenaceae</taxon>
        <taxon>Pseudanabaena</taxon>
    </lineage>
</organism>
<reference evidence="5 6" key="1">
    <citation type="submission" date="2018-04" db="EMBL/GenBank/DDBJ databases">
        <authorList>
            <person name="Go L.Y."/>
            <person name="Mitchell J.A."/>
        </authorList>
    </citation>
    <scope>NUCLEOTIDE SEQUENCE [LARGE SCALE GENOMIC DNA]</scope>
    <source>
        <strain evidence="5">ULC066bin1</strain>
    </source>
</reference>
<comment type="caution">
    <text evidence="5">The sequence shown here is derived from an EMBL/GenBank/DDBJ whole genome shotgun (WGS) entry which is preliminary data.</text>
</comment>
<dbReference type="SMART" id="SM00418">
    <property type="entry name" value="HTH_ARSR"/>
    <property type="match status" value="1"/>
</dbReference>
<accession>A0A2W4XYS7</accession>
<dbReference type="AlphaFoldDB" id="A0A2W4XYS7"/>
<dbReference type="NCBIfam" id="NF033788">
    <property type="entry name" value="HTH_metalloreg"/>
    <property type="match status" value="1"/>
</dbReference>